<accession>A0A813KEQ2</accession>
<dbReference type="EMBL" id="CAJNNW010029842">
    <property type="protein sequence ID" value="CAE8701676.1"/>
    <property type="molecule type" value="Genomic_DNA"/>
</dbReference>
<sequence>ELLLPLRSILLGSWVVPVTVTQTTDLVAVSIESIQLSTQGSERQRKDLIRTALRFEKMLMHSAGDPSYQNLSQEAHLKKLFEAYNGFKANVAISKWQLSEDFMAGIINVIVGMSDESRQIVRGHLDFNKWEHSAYNESLLKSKRHTIGNTPRGLDQHFALLLTVTSESQAWFFKRYNSYFATSAKKTKPSLRSRIRWNQSDWDKHVDHTQIAYATMQKAKADTRDISSVVHLAWRCYDQYMHTALLVSFVCHVCFIIYECCTFIMRFNQSGLLT</sequence>
<dbReference type="Proteomes" id="UP000626109">
    <property type="component" value="Unassembled WGS sequence"/>
</dbReference>
<dbReference type="AlphaFoldDB" id="A0A813KEQ2"/>
<reference evidence="2" key="1">
    <citation type="submission" date="2021-02" db="EMBL/GenBank/DDBJ databases">
        <authorList>
            <person name="Dougan E. K."/>
            <person name="Rhodes N."/>
            <person name="Thang M."/>
            <person name="Chan C."/>
        </authorList>
    </citation>
    <scope>NUCLEOTIDE SEQUENCE</scope>
</reference>
<feature type="signal peptide" evidence="1">
    <location>
        <begin position="1"/>
        <end position="21"/>
    </location>
</feature>
<feature type="non-terminal residue" evidence="2">
    <location>
        <position position="1"/>
    </location>
</feature>
<name>A0A813KEQ2_POLGL</name>
<evidence type="ECO:0000313" key="3">
    <source>
        <dbReference type="Proteomes" id="UP000626109"/>
    </source>
</evidence>
<evidence type="ECO:0008006" key="4">
    <source>
        <dbReference type="Google" id="ProtNLM"/>
    </source>
</evidence>
<feature type="chain" id="PRO_5033052791" description="V-type proton ATPase subunit C" evidence="1">
    <location>
        <begin position="22"/>
        <end position="274"/>
    </location>
</feature>
<organism evidence="2 3">
    <name type="scientific">Polarella glacialis</name>
    <name type="common">Dinoflagellate</name>
    <dbReference type="NCBI Taxonomy" id="89957"/>
    <lineage>
        <taxon>Eukaryota</taxon>
        <taxon>Sar</taxon>
        <taxon>Alveolata</taxon>
        <taxon>Dinophyceae</taxon>
        <taxon>Suessiales</taxon>
        <taxon>Suessiaceae</taxon>
        <taxon>Polarella</taxon>
    </lineage>
</organism>
<evidence type="ECO:0000256" key="1">
    <source>
        <dbReference type="SAM" id="SignalP"/>
    </source>
</evidence>
<gene>
    <name evidence="2" type="ORF">PGLA2088_LOCUS32106</name>
</gene>
<keyword evidence="1" id="KW-0732">Signal</keyword>
<comment type="caution">
    <text evidence="2">The sequence shown here is derived from an EMBL/GenBank/DDBJ whole genome shotgun (WGS) entry which is preliminary data.</text>
</comment>
<evidence type="ECO:0000313" key="2">
    <source>
        <dbReference type="EMBL" id="CAE8701676.1"/>
    </source>
</evidence>
<protein>
    <recommendedName>
        <fullName evidence="4">V-type proton ATPase subunit C</fullName>
    </recommendedName>
</protein>
<proteinExistence type="predicted"/>